<dbReference type="Proteomes" id="UP000606396">
    <property type="component" value="Unassembled WGS sequence"/>
</dbReference>
<name>A0ABR8HFZ8_NOSPU</name>
<gene>
    <name evidence="1" type="ORF">H6G94_22575</name>
</gene>
<proteinExistence type="predicted"/>
<comment type="caution">
    <text evidence="1">The sequence shown here is derived from an EMBL/GenBank/DDBJ whole genome shotgun (WGS) entry which is preliminary data.</text>
</comment>
<protein>
    <submittedName>
        <fullName evidence="1">Uncharacterized protein</fullName>
    </submittedName>
</protein>
<keyword evidence="2" id="KW-1185">Reference proteome</keyword>
<accession>A0ABR8HFZ8</accession>
<evidence type="ECO:0000313" key="2">
    <source>
        <dbReference type="Proteomes" id="UP000606396"/>
    </source>
</evidence>
<sequence length="48" mass="5556">MRSNCYQYQQRQSEVAVRGAKVIFADCRIFKHSLQQILHGSQLALTMT</sequence>
<dbReference type="EMBL" id="JACJTC010000016">
    <property type="protein sequence ID" value="MBD2614023.1"/>
    <property type="molecule type" value="Genomic_DNA"/>
</dbReference>
<reference evidence="1 2" key="1">
    <citation type="journal article" date="2020" name="ISME J.">
        <title>Comparative genomics reveals insights into cyanobacterial evolution and habitat adaptation.</title>
        <authorList>
            <person name="Chen M.Y."/>
            <person name="Teng W.K."/>
            <person name="Zhao L."/>
            <person name="Hu C.X."/>
            <person name="Zhou Y.K."/>
            <person name="Han B.P."/>
            <person name="Song L.R."/>
            <person name="Shu W.S."/>
        </authorList>
    </citation>
    <scope>NUCLEOTIDE SEQUENCE [LARGE SCALE GENOMIC DNA]</scope>
    <source>
        <strain evidence="1 2">FACHB-252</strain>
    </source>
</reference>
<evidence type="ECO:0000313" key="1">
    <source>
        <dbReference type="EMBL" id="MBD2614023.1"/>
    </source>
</evidence>
<dbReference type="RefSeq" id="WP_155539593.1">
    <property type="nucleotide sequence ID" value="NZ_JACJTC010000016.1"/>
</dbReference>
<organism evidence="1 2">
    <name type="scientific">Nostoc punctiforme FACHB-252</name>
    <dbReference type="NCBI Taxonomy" id="1357509"/>
    <lineage>
        <taxon>Bacteria</taxon>
        <taxon>Bacillati</taxon>
        <taxon>Cyanobacteriota</taxon>
        <taxon>Cyanophyceae</taxon>
        <taxon>Nostocales</taxon>
        <taxon>Nostocaceae</taxon>
        <taxon>Nostoc</taxon>
    </lineage>
</organism>